<dbReference type="InterPro" id="IPR000504">
    <property type="entry name" value="RRM_dom"/>
</dbReference>
<evidence type="ECO:0000313" key="6">
    <source>
        <dbReference type="EnsemblMetazoa" id="CLYHEMP018257.1"/>
    </source>
</evidence>
<feature type="domain" description="RRM" evidence="5">
    <location>
        <begin position="28"/>
        <end position="106"/>
    </location>
</feature>
<dbReference type="SUPFAM" id="SSF54928">
    <property type="entry name" value="RNA-binding domain, RBD"/>
    <property type="match status" value="2"/>
</dbReference>
<dbReference type="AlphaFoldDB" id="A0A7M6DNL3"/>
<dbReference type="RefSeq" id="XP_066932230.1">
    <property type="nucleotide sequence ID" value="XM_067076129.1"/>
</dbReference>
<dbReference type="GeneID" id="136819892"/>
<dbReference type="Pfam" id="PF00076">
    <property type="entry name" value="RRM_1"/>
    <property type="match status" value="2"/>
</dbReference>
<keyword evidence="2 3" id="KW-0694">RNA-binding</keyword>
<feature type="compositionally biased region" description="Polar residues" evidence="4">
    <location>
        <begin position="268"/>
        <end position="290"/>
    </location>
</feature>
<dbReference type="GO" id="GO:0006417">
    <property type="term" value="P:regulation of translation"/>
    <property type="evidence" value="ECO:0007669"/>
    <property type="project" value="TreeGrafter"/>
</dbReference>
<evidence type="ECO:0000256" key="3">
    <source>
        <dbReference type="PROSITE-ProRule" id="PRU00176"/>
    </source>
</evidence>
<feature type="region of interest" description="Disordered" evidence="4">
    <location>
        <begin position="381"/>
        <end position="404"/>
    </location>
</feature>
<organism evidence="6 7">
    <name type="scientific">Clytia hemisphaerica</name>
    <dbReference type="NCBI Taxonomy" id="252671"/>
    <lineage>
        <taxon>Eukaryota</taxon>
        <taxon>Metazoa</taxon>
        <taxon>Cnidaria</taxon>
        <taxon>Hydrozoa</taxon>
        <taxon>Hydroidolina</taxon>
        <taxon>Leptothecata</taxon>
        <taxon>Obeliida</taxon>
        <taxon>Clytiidae</taxon>
        <taxon>Clytia</taxon>
    </lineage>
</organism>
<sequence>MIPTFSQVPFYVGNQQYHNNNNIVDDAGKIFVGGIPPDASRDTITEYFSTYGAVSDVIIMVDNVTGRSRGFCFVTFQDQLAVNKVLAASQKHSINGKVVDAKRAVPKGPNQSQILRAMGVSSNRADRNPDCKIFVGGVAQGTTESDLENYFKDYGTVLEVKIPKDQNTQRARGFSFVLFETPECVIAATKERYHRINNKTVEVKTVQIQHQKGHSEGSDDGQLQSPPSPFMRSGGGFYNPQGYPRYVGGHGMNSQGYYENHPPYEPSPSGSTGSVASLESSGYGVSSRGQQGLDNYSYMAPMYAGMAELSISGRYPLRPPYHMAAASGSQVGGYAQSPSAVSPSSYSDYSSGGGSGAGGATPAAAYAPNYGAAIATHNSVPSGVTPFAPASTPQPGPGSQSFSR</sequence>
<feature type="domain" description="RRM" evidence="5">
    <location>
        <begin position="131"/>
        <end position="213"/>
    </location>
</feature>
<feature type="region of interest" description="Disordered" evidence="4">
    <location>
        <begin position="206"/>
        <end position="235"/>
    </location>
</feature>
<dbReference type="PANTHER" id="PTHR48032">
    <property type="entry name" value="RNA-BINDING PROTEIN MUSASHI HOMOLOG RBP6"/>
    <property type="match status" value="1"/>
</dbReference>
<dbReference type="PANTHER" id="PTHR48032:SF6">
    <property type="entry name" value="RNA-BINDING (RRM_RBD_RNP MOTIFS) FAMILY PROTEIN"/>
    <property type="match status" value="1"/>
</dbReference>
<evidence type="ECO:0000256" key="1">
    <source>
        <dbReference type="ARBA" id="ARBA00022737"/>
    </source>
</evidence>
<dbReference type="InterPro" id="IPR012677">
    <property type="entry name" value="Nucleotide-bd_a/b_plait_sf"/>
</dbReference>
<evidence type="ECO:0000256" key="2">
    <source>
        <dbReference type="ARBA" id="ARBA00022884"/>
    </source>
</evidence>
<reference evidence="6" key="1">
    <citation type="submission" date="2021-01" db="UniProtKB">
        <authorList>
            <consortium name="EnsemblMetazoa"/>
        </authorList>
    </citation>
    <scope>IDENTIFICATION</scope>
</reference>
<keyword evidence="1" id="KW-0677">Repeat</keyword>
<dbReference type="EnsemblMetazoa" id="CLYHEMT018257.1">
    <property type="protein sequence ID" value="CLYHEMP018257.1"/>
    <property type="gene ID" value="CLYHEMG018257"/>
</dbReference>
<evidence type="ECO:0000259" key="5">
    <source>
        <dbReference type="PROSITE" id="PS50102"/>
    </source>
</evidence>
<proteinExistence type="predicted"/>
<dbReference type="InterPro" id="IPR035979">
    <property type="entry name" value="RBD_domain_sf"/>
</dbReference>
<dbReference type="GO" id="GO:0003729">
    <property type="term" value="F:mRNA binding"/>
    <property type="evidence" value="ECO:0007669"/>
    <property type="project" value="TreeGrafter"/>
</dbReference>
<feature type="region of interest" description="Disordered" evidence="4">
    <location>
        <begin position="257"/>
        <end position="290"/>
    </location>
</feature>
<name>A0A7M6DNL3_9CNID</name>
<dbReference type="Proteomes" id="UP000594262">
    <property type="component" value="Unplaced"/>
</dbReference>
<evidence type="ECO:0000313" key="7">
    <source>
        <dbReference type="Proteomes" id="UP000594262"/>
    </source>
</evidence>
<protein>
    <recommendedName>
        <fullName evidence="5">RRM domain-containing protein</fullName>
    </recommendedName>
</protein>
<keyword evidence="7" id="KW-1185">Reference proteome</keyword>
<accession>A0A7M6DNL3</accession>
<feature type="compositionally biased region" description="Low complexity" evidence="4">
    <location>
        <begin position="334"/>
        <end position="350"/>
    </location>
</feature>
<feature type="compositionally biased region" description="Polar residues" evidence="4">
    <location>
        <begin position="391"/>
        <end position="404"/>
    </location>
</feature>
<dbReference type="OrthoDB" id="1875751at2759"/>
<evidence type="ECO:0000256" key="4">
    <source>
        <dbReference type="SAM" id="MobiDB-lite"/>
    </source>
</evidence>
<dbReference type="SMART" id="SM00360">
    <property type="entry name" value="RRM"/>
    <property type="match status" value="2"/>
</dbReference>
<feature type="region of interest" description="Disordered" evidence="4">
    <location>
        <begin position="332"/>
        <end position="361"/>
    </location>
</feature>
<dbReference type="PROSITE" id="PS50102">
    <property type="entry name" value="RRM"/>
    <property type="match status" value="2"/>
</dbReference>
<dbReference type="Gene3D" id="3.30.70.330">
    <property type="match status" value="2"/>
</dbReference>